<feature type="transmembrane region" description="Helical" evidence="1">
    <location>
        <begin position="82"/>
        <end position="102"/>
    </location>
</feature>
<feature type="transmembrane region" description="Helical" evidence="1">
    <location>
        <begin position="262"/>
        <end position="279"/>
    </location>
</feature>
<proteinExistence type="predicted"/>
<dbReference type="EMBL" id="MGAV01000002">
    <property type="protein sequence ID" value="OGK55511.1"/>
    <property type="molecule type" value="Genomic_DNA"/>
</dbReference>
<dbReference type="Proteomes" id="UP000177418">
    <property type="component" value="Unassembled WGS sequence"/>
</dbReference>
<keyword evidence="1" id="KW-1133">Transmembrane helix</keyword>
<organism evidence="2 3">
    <name type="scientific">Candidatus Roizmanbacteria bacterium RIFCSPLOWO2_02_FULL_36_11</name>
    <dbReference type="NCBI Taxonomy" id="1802071"/>
    <lineage>
        <taxon>Bacteria</taxon>
        <taxon>Candidatus Roizmaniibacteriota</taxon>
    </lineage>
</organism>
<sequence length="280" mass="32938">MPTSRLFKLFRIKKISTLFIDYFSQIGKRRRFIYATLVMTFFILVSSFLDSQKVYLLLPLLIIFVYFSTFFSILEGINGAEWLMLFLMPIYFTIVYYFFYFILPGRWLTRLPYVSIYAISIYALLLSSNILNVGVAKNLQLYRAAFSVGFLYLAISAYLSYSLILSFKLYPIFNLIAFFLATYPLALHFFWSINPKTYIRREVLKYALVVTLIVAEFGYILSFMPLTPTIYALFLAAGLYSLLGLFHAHIEERLFRNRIREYLMVIIFVSIITLLSIRWS</sequence>
<protein>
    <submittedName>
        <fullName evidence="2">Uncharacterized protein</fullName>
    </submittedName>
</protein>
<feature type="transmembrane region" description="Helical" evidence="1">
    <location>
        <begin position="230"/>
        <end position="250"/>
    </location>
</feature>
<feature type="transmembrane region" description="Helical" evidence="1">
    <location>
        <begin position="55"/>
        <end position="75"/>
    </location>
</feature>
<gene>
    <name evidence="2" type="ORF">A3H78_05085</name>
</gene>
<keyword evidence="1" id="KW-0812">Transmembrane</keyword>
<feature type="transmembrane region" description="Helical" evidence="1">
    <location>
        <begin position="170"/>
        <end position="191"/>
    </location>
</feature>
<feature type="transmembrane region" description="Helical" evidence="1">
    <location>
        <begin position="203"/>
        <end position="224"/>
    </location>
</feature>
<evidence type="ECO:0000313" key="3">
    <source>
        <dbReference type="Proteomes" id="UP000177418"/>
    </source>
</evidence>
<feature type="transmembrane region" description="Helical" evidence="1">
    <location>
        <begin position="144"/>
        <end position="164"/>
    </location>
</feature>
<dbReference type="AlphaFoldDB" id="A0A1F7JIU4"/>
<comment type="caution">
    <text evidence="2">The sequence shown here is derived from an EMBL/GenBank/DDBJ whole genome shotgun (WGS) entry which is preliminary data.</text>
</comment>
<accession>A0A1F7JIU4</accession>
<evidence type="ECO:0000256" key="1">
    <source>
        <dbReference type="SAM" id="Phobius"/>
    </source>
</evidence>
<evidence type="ECO:0000313" key="2">
    <source>
        <dbReference type="EMBL" id="OGK55511.1"/>
    </source>
</evidence>
<feature type="transmembrane region" description="Helical" evidence="1">
    <location>
        <begin position="114"/>
        <end position="132"/>
    </location>
</feature>
<name>A0A1F7JIU4_9BACT</name>
<reference evidence="2 3" key="1">
    <citation type="journal article" date="2016" name="Nat. Commun.">
        <title>Thousands of microbial genomes shed light on interconnected biogeochemical processes in an aquifer system.</title>
        <authorList>
            <person name="Anantharaman K."/>
            <person name="Brown C.T."/>
            <person name="Hug L.A."/>
            <person name="Sharon I."/>
            <person name="Castelle C.J."/>
            <person name="Probst A.J."/>
            <person name="Thomas B.C."/>
            <person name="Singh A."/>
            <person name="Wilkins M.J."/>
            <person name="Karaoz U."/>
            <person name="Brodie E.L."/>
            <person name="Williams K.H."/>
            <person name="Hubbard S.S."/>
            <person name="Banfield J.F."/>
        </authorList>
    </citation>
    <scope>NUCLEOTIDE SEQUENCE [LARGE SCALE GENOMIC DNA]</scope>
</reference>
<keyword evidence="1" id="KW-0472">Membrane</keyword>
<feature type="transmembrane region" description="Helical" evidence="1">
    <location>
        <begin position="32"/>
        <end position="49"/>
    </location>
</feature>